<dbReference type="InterPro" id="IPR003594">
    <property type="entry name" value="HATPase_dom"/>
</dbReference>
<dbReference type="InterPro" id="IPR052162">
    <property type="entry name" value="Sensor_kinase/Photoreceptor"/>
</dbReference>
<evidence type="ECO:0000256" key="6">
    <source>
        <dbReference type="SAM" id="Phobius"/>
    </source>
</evidence>
<dbReference type="Gene3D" id="3.30.565.10">
    <property type="entry name" value="Histidine kinase-like ATPase, C-terminal domain"/>
    <property type="match status" value="1"/>
</dbReference>
<dbReference type="Gene3D" id="3.30.450.20">
    <property type="entry name" value="PAS domain"/>
    <property type="match status" value="1"/>
</dbReference>
<dbReference type="EC" id="2.7.13.3" evidence="2"/>
<feature type="transmembrane region" description="Helical" evidence="6">
    <location>
        <begin position="136"/>
        <end position="154"/>
    </location>
</feature>
<evidence type="ECO:0000256" key="1">
    <source>
        <dbReference type="ARBA" id="ARBA00000085"/>
    </source>
</evidence>
<dbReference type="PANTHER" id="PTHR43304">
    <property type="entry name" value="PHYTOCHROME-LIKE PROTEIN CPH1"/>
    <property type="match status" value="1"/>
</dbReference>
<accession>A0A7D4TPK0</accession>
<dbReference type="SUPFAM" id="SSF55785">
    <property type="entry name" value="PYP-like sensor domain (PAS domain)"/>
    <property type="match status" value="1"/>
</dbReference>
<dbReference type="PROSITE" id="PS50113">
    <property type="entry name" value="PAC"/>
    <property type="match status" value="1"/>
</dbReference>
<evidence type="ECO:0000256" key="5">
    <source>
        <dbReference type="ARBA" id="ARBA00022777"/>
    </source>
</evidence>
<dbReference type="GO" id="GO:0004673">
    <property type="term" value="F:protein histidine kinase activity"/>
    <property type="evidence" value="ECO:0007669"/>
    <property type="project" value="UniProtKB-EC"/>
</dbReference>
<dbReference type="Pfam" id="PF02518">
    <property type="entry name" value="HATPase_c"/>
    <property type="match status" value="1"/>
</dbReference>
<evidence type="ECO:0000256" key="3">
    <source>
        <dbReference type="ARBA" id="ARBA00022553"/>
    </source>
</evidence>
<dbReference type="PRINTS" id="PR00344">
    <property type="entry name" value="BCTRLSENSOR"/>
</dbReference>
<dbReference type="KEGG" id="mmab:HQ865_19595"/>
<keyword evidence="5" id="KW-0418">Kinase</keyword>
<evidence type="ECO:0000259" key="8">
    <source>
        <dbReference type="PROSITE" id="PS50113"/>
    </source>
</evidence>
<dbReference type="Proteomes" id="UP000505355">
    <property type="component" value="Chromosome"/>
</dbReference>
<dbReference type="InterPro" id="IPR004358">
    <property type="entry name" value="Sig_transdc_His_kin-like_C"/>
</dbReference>
<keyword evidence="6" id="KW-0472">Membrane</keyword>
<dbReference type="InterPro" id="IPR035965">
    <property type="entry name" value="PAS-like_dom_sf"/>
</dbReference>
<dbReference type="InterPro" id="IPR036890">
    <property type="entry name" value="HATPase_C_sf"/>
</dbReference>
<dbReference type="Pfam" id="PF25487">
    <property type="entry name" value="ETR1_N"/>
    <property type="match status" value="1"/>
</dbReference>
<dbReference type="RefSeq" id="WP_173416528.1">
    <property type="nucleotide sequence ID" value="NZ_CP054139.1"/>
</dbReference>
<dbReference type="CDD" id="cd00130">
    <property type="entry name" value="PAS"/>
    <property type="match status" value="1"/>
</dbReference>
<evidence type="ECO:0000313" key="10">
    <source>
        <dbReference type="Proteomes" id="UP000505355"/>
    </source>
</evidence>
<feature type="domain" description="Histidine kinase" evidence="7">
    <location>
        <begin position="330"/>
        <end position="538"/>
    </location>
</feature>
<dbReference type="AlphaFoldDB" id="A0A7D4TPK0"/>
<name>A0A7D4TPK0_9SPHI</name>
<keyword evidence="4" id="KW-0808">Transferase</keyword>
<dbReference type="InterPro" id="IPR005467">
    <property type="entry name" value="His_kinase_dom"/>
</dbReference>
<keyword evidence="3" id="KW-0597">Phosphoprotein</keyword>
<dbReference type="InterPro" id="IPR000014">
    <property type="entry name" value="PAS"/>
</dbReference>
<dbReference type="SMART" id="SM00387">
    <property type="entry name" value="HATPase_c"/>
    <property type="match status" value="1"/>
</dbReference>
<protein>
    <recommendedName>
        <fullName evidence="2">histidine kinase</fullName>
        <ecNumber evidence="2">2.7.13.3</ecNumber>
    </recommendedName>
</protein>
<keyword evidence="10" id="KW-1185">Reference proteome</keyword>
<evidence type="ECO:0000256" key="4">
    <source>
        <dbReference type="ARBA" id="ARBA00022679"/>
    </source>
</evidence>
<feature type="transmembrane region" description="Helical" evidence="6">
    <location>
        <begin position="105"/>
        <end position="130"/>
    </location>
</feature>
<dbReference type="PROSITE" id="PS50109">
    <property type="entry name" value="HIS_KIN"/>
    <property type="match status" value="1"/>
</dbReference>
<feature type="domain" description="PAC" evidence="8">
    <location>
        <begin position="260"/>
        <end position="312"/>
    </location>
</feature>
<proteinExistence type="predicted"/>
<dbReference type="InterPro" id="IPR013655">
    <property type="entry name" value="PAS_fold_3"/>
</dbReference>
<dbReference type="InterPro" id="IPR058544">
    <property type="entry name" value="ETR1_N"/>
</dbReference>
<organism evidence="9 10">
    <name type="scientific">Mucilaginibacter mali</name>
    <dbReference type="NCBI Taxonomy" id="2740462"/>
    <lineage>
        <taxon>Bacteria</taxon>
        <taxon>Pseudomonadati</taxon>
        <taxon>Bacteroidota</taxon>
        <taxon>Sphingobacteriia</taxon>
        <taxon>Sphingobacteriales</taxon>
        <taxon>Sphingobacteriaceae</taxon>
        <taxon>Mucilaginibacter</taxon>
    </lineage>
</organism>
<dbReference type="EMBL" id="CP054139">
    <property type="protein sequence ID" value="QKJ31873.1"/>
    <property type="molecule type" value="Genomic_DNA"/>
</dbReference>
<comment type="catalytic activity">
    <reaction evidence="1">
        <text>ATP + protein L-histidine = ADP + protein N-phospho-L-histidine.</text>
        <dbReference type="EC" id="2.7.13.3"/>
    </reaction>
</comment>
<dbReference type="PANTHER" id="PTHR43304:SF1">
    <property type="entry name" value="PAC DOMAIN-CONTAINING PROTEIN"/>
    <property type="match status" value="1"/>
</dbReference>
<evidence type="ECO:0000256" key="2">
    <source>
        <dbReference type="ARBA" id="ARBA00012438"/>
    </source>
</evidence>
<sequence length="538" mass="60724">MSAPTETVTAHIPPAATAHTATVCGANCPVAPVKQADMGTQIADFFTGLFDTKNWPPRWHCGSWSDFHGWLYIVSDLLIWAAYFAIPILLARIVTKRKDLPFPRIIWLFVAFIILCGSTHLIDAIIFWWPAYRLSALVRFATAVVSVFTLYATYKIMPLVLSLRSVEELEREIAERKQVEAKLAENEFLLSEAGRIGRMGGWEFDVINQKSTWSPTVYDIYGVPHDYDMDAAEPFSYYTPASAGLLKDALAEAYENGAGWDLELQMTTAQGQNIWVRSCGECFYDEAGKLSKLRGLFMDINRYKINELALNTSHELLFRSHQQLKTFTHILSHNIRNHASNISLLNSLVNVEAMDEDNRELFDKISKVSHGLNETLNDLSVAIKIREDKMESETLSFRDITANVFEILESEILMNAAKVKFNFSVKTIEYPKLYLESIVMNLLSNAIKYRKPDVAPEVLLKTYTNESGRTVLECRDNGQGINLKLHGDRLFGLYKTFHEHKEAHGVGLFLVKTQVESQGGGIVVESEPGKGTTFKIVF</sequence>
<gene>
    <name evidence="9" type="ORF">HQ865_19595</name>
</gene>
<reference evidence="9 10" key="1">
    <citation type="submission" date="2020-05" db="EMBL/GenBank/DDBJ databases">
        <title>Mucilaginibacter mali sp. nov.</title>
        <authorList>
            <person name="Kim H.S."/>
            <person name="Lee K.C."/>
            <person name="Suh M.K."/>
            <person name="Kim J.-S."/>
            <person name="Han K.-I."/>
            <person name="Eom M.K."/>
            <person name="Shin Y.K."/>
            <person name="Lee J.-S."/>
        </authorList>
    </citation>
    <scope>NUCLEOTIDE SEQUENCE [LARGE SCALE GENOMIC DNA]</scope>
    <source>
        <strain evidence="9 10">G2-14</strain>
    </source>
</reference>
<evidence type="ECO:0000313" key="9">
    <source>
        <dbReference type="EMBL" id="QKJ31873.1"/>
    </source>
</evidence>
<dbReference type="InterPro" id="IPR000700">
    <property type="entry name" value="PAS-assoc_C"/>
</dbReference>
<evidence type="ECO:0000259" key="7">
    <source>
        <dbReference type="PROSITE" id="PS50109"/>
    </source>
</evidence>
<keyword evidence="6" id="KW-0812">Transmembrane</keyword>
<feature type="transmembrane region" description="Helical" evidence="6">
    <location>
        <begin position="69"/>
        <end position="93"/>
    </location>
</feature>
<keyword evidence="6" id="KW-1133">Transmembrane helix</keyword>
<dbReference type="Pfam" id="PF08447">
    <property type="entry name" value="PAS_3"/>
    <property type="match status" value="1"/>
</dbReference>
<dbReference type="SUPFAM" id="SSF55874">
    <property type="entry name" value="ATPase domain of HSP90 chaperone/DNA topoisomerase II/histidine kinase"/>
    <property type="match status" value="1"/>
</dbReference>